<feature type="binding site" evidence="9">
    <location>
        <position position="73"/>
    </location>
    <ligand>
        <name>substrate</name>
    </ligand>
</feature>
<dbReference type="RefSeq" id="WP_253652561.1">
    <property type="nucleotide sequence ID" value="NZ_BAAAOE010000004.1"/>
</dbReference>
<organism evidence="11 12">
    <name type="scientific">Williamsia serinedens</name>
    <dbReference type="NCBI Taxonomy" id="391736"/>
    <lineage>
        <taxon>Bacteria</taxon>
        <taxon>Bacillati</taxon>
        <taxon>Actinomycetota</taxon>
        <taxon>Actinomycetes</taxon>
        <taxon>Mycobacteriales</taxon>
        <taxon>Nocardiaceae</taxon>
        <taxon>Williamsia</taxon>
    </lineage>
</organism>
<feature type="binding site" evidence="9">
    <location>
        <position position="17"/>
    </location>
    <ligand>
        <name>ATP</name>
        <dbReference type="ChEBI" id="CHEBI:30616"/>
    </ligand>
</feature>
<keyword evidence="7 9" id="KW-0173">Coenzyme A biosynthesis</keyword>
<comment type="similarity">
    <text evidence="9">Belongs to the bacterial CoaD family.</text>
</comment>
<keyword evidence="2 9" id="KW-0808">Transferase</keyword>
<dbReference type="InterPro" id="IPR014729">
    <property type="entry name" value="Rossmann-like_a/b/a_fold"/>
</dbReference>
<feature type="binding site" evidence="9">
    <location>
        <position position="98"/>
    </location>
    <ligand>
        <name>ATP</name>
        <dbReference type="ChEBI" id="CHEBI:30616"/>
    </ligand>
</feature>
<feature type="binding site" evidence="9">
    <location>
        <position position="9"/>
    </location>
    <ligand>
        <name>substrate</name>
    </ligand>
</feature>
<evidence type="ECO:0000313" key="11">
    <source>
        <dbReference type="EMBL" id="MCP2158932.1"/>
    </source>
</evidence>
<evidence type="ECO:0000256" key="2">
    <source>
        <dbReference type="ARBA" id="ARBA00022679"/>
    </source>
</evidence>
<keyword evidence="1 9" id="KW-0963">Cytoplasm</keyword>
<evidence type="ECO:0000256" key="8">
    <source>
        <dbReference type="ARBA" id="ARBA00029346"/>
    </source>
</evidence>
<gene>
    <name evidence="9" type="primary">coaD</name>
    <name evidence="11" type="ORF">LX12_000096</name>
</gene>
<feature type="binding site" evidence="9">
    <location>
        <position position="41"/>
    </location>
    <ligand>
        <name>substrate</name>
    </ligand>
</feature>
<dbReference type="Proteomes" id="UP001205740">
    <property type="component" value="Unassembled WGS sequence"/>
</dbReference>
<dbReference type="NCBIfam" id="TIGR00125">
    <property type="entry name" value="cyt_tran_rel"/>
    <property type="match status" value="1"/>
</dbReference>
<keyword evidence="3 9" id="KW-0548">Nucleotidyltransferase</keyword>
<comment type="catalytic activity">
    <reaction evidence="8 9">
        <text>(R)-4'-phosphopantetheine + ATP + H(+) = 3'-dephospho-CoA + diphosphate</text>
        <dbReference type="Rhea" id="RHEA:19801"/>
        <dbReference type="ChEBI" id="CHEBI:15378"/>
        <dbReference type="ChEBI" id="CHEBI:30616"/>
        <dbReference type="ChEBI" id="CHEBI:33019"/>
        <dbReference type="ChEBI" id="CHEBI:57328"/>
        <dbReference type="ChEBI" id="CHEBI:61723"/>
        <dbReference type="EC" id="2.7.7.3"/>
    </reaction>
</comment>
<proteinExistence type="inferred from homology"/>
<comment type="cofactor">
    <cofactor evidence="9">
        <name>Mg(2+)</name>
        <dbReference type="ChEBI" id="CHEBI:18420"/>
    </cofactor>
</comment>
<feature type="binding site" evidence="9">
    <location>
        <position position="87"/>
    </location>
    <ligand>
        <name>substrate</name>
    </ligand>
</feature>
<evidence type="ECO:0000313" key="12">
    <source>
        <dbReference type="Proteomes" id="UP001205740"/>
    </source>
</evidence>
<name>A0ABT1GZF9_9NOCA</name>
<feature type="site" description="Transition state stabilizer" evidence="9">
    <location>
        <position position="17"/>
    </location>
</feature>
<evidence type="ECO:0000256" key="6">
    <source>
        <dbReference type="ARBA" id="ARBA00022842"/>
    </source>
</evidence>
<comment type="caution">
    <text evidence="11">The sequence shown here is derived from an EMBL/GenBank/DDBJ whole genome shotgun (WGS) entry which is preliminary data.</text>
</comment>
<evidence type="ECO:0000259" key="10">
    <source>
        <dbReference type="Pfam" id="PF01467"/>
    </source>
</evidence>
<dbReference type="PANTHER" id="PTHR21342:SF1">
    <property type="entry name" value="PHOSPHOPANTETHEINE ADENYLYLTRANSFERASE"/>
    <property type="match status" value="1"/>
</dbReference>
<keyword evidence="6 9" id="KW-0460">Magnesium</keyword>
<evidence type="ECO:0000256" key="9">
    <source>
        <dbReference type="HAMAP-Rule" id="MF_00151"/>
    </source>
</evidence>
<keyword evidence="4 9" id="KW-0547">Nucleotide-binding</keyword>
<evidence type="ECO:0000256" key="1">
    <source>
        <dbReference type="ARBA" id="ARBA00022490"/>
    </source>
</evidence>
<evidence type="ECO:0000256" key="7">
    <source>
        <dbReference type="ARBA" id="ARBA00022993"/>
    </source>
</evidence>
<feature type="binding site" evidence="9">
    <location>
        <begin position="9"/>
        <end position="10"/>
    </location>
    <ligand>
        <name>ATP</name>
        <dbReference type="ChEBI" id="CHEBI:30616"/>
    </ligand>
</feature>
<feature type="domain" description="Cytidyltransferase-like" evidence="10">
    <location>
        <begin position="5"/>
        <end position="132"/>
    </location>
</feature>
<evidence type="ECO:0000256" key="5">
    <source>
        <dbReference type="ARBA" id="ARBA00022840"/>
    </source>
</evidence>
<accession>A0ABT1GZF9</accession>
<evidence type="ECO:0000256" key="4">
    <source>
        <dbReference type="ARBA" id="ARBA00022741"/>
    </source>
</evidence>
<keyword evidence="12" id="KW-1185">Reference proteome</keyword>
<keyword evidence="5 9" id="KW-0067">ATP-binding</keyword>
<dbReference type="EC" id="2.7.7.3" evidence="9"/>
<dbReference type="CDD" id="cd02163">
    <property type="entry name" value="PPAT"/>
    <property type="match status" value="1"/>
</dbReference>
<feature type="binding site" evidence="9">
    <location>
        <begin position="88"/>
        <end position="90"/>
    </location>
    <ligand>
        <name>ATP</name>
        <dbReference type="ChEBI" id="CHEBI:30616"/>
    </ligand>
</feature>
<sequence>MTTAVCPGSFDPITSGHLFVVERCVERFDEVVVLVTVNPSKKGMFDVDRRVALIEECTAHLPGVRVDSCEGLLVDYLTRRGLTTMVKGLRGPVDFQYETPMAQMNRELAGVETLFLLGDPRHAHVSSSLVKEVARLGGDVSPYVPAPVAAAIADTLR</sequence>
<comment type="function">
    <text evidence="9">Reversibly transfers an adenylyl group from ATP to 4'-phosphopantetheine, yielding dephospho-CoA (dPCoA) and pyrophosphate.</text>
</comment>
<dbReference type="GO" id="GO:0016779">
    <property type="term" value="F:nucleotidyltransferase activity"/>
    <property type="evidence" value="ECO:0007669"/>
    <property type="project" value="UniProtKB-KW"/>
</dbReference>
<dbReference type="PRINTS" id="PR01020">
    <property type="entry name" value="LPSBIOSNTHSS"/>
</dbReference>
<dbReference type="Pfam" id="PF01467">
    <property type="entry name" value="CTP_transf_like"/>
    <property type="match status" value="1"/>
</dbReference>
<dbReference type="Gene3D" id="3.40.50.620">
    <property type="entry name" value="HUPs"/>
    <property type="match status" value="1"/>
</dbReference>
<comment type="pathway">
    <text evidence="9">Cofactor biosynthesis; coenzyme A biosynthesis; CoA from (R)-pantothenate: step 4/5.</text>
</comment>
<reference evidence="11 12" key="1">
    <citation type="submission" date="2022-06" db="EMBL/GenBank/DDBJ databases">
        <title>Genomic Encyclopedia of Archaeal and Bacterial Type Strains, Phase II (KMG-II): from individual species to whole genera.</title>
        <authorList>
            <person name="Goeker M."/>
        </authorList>
    </citation>
    <scope>NUCLEOTIDE SEQUENCE [LARGE SCALE GENOMIC DNA]</scope>
    <source>
        <strain evidence="11 12">DSM 45037</strain>
    </source>
</reference>
<dbReference type="InterPro" id="IPR004821">
    <property type="entry name" value="Cyt_trans-like"/>
</dbReference>
<dbReference type="EMBL" id="JAMTCG010000001">
    <property type="protein sequence ID" value="MCP2158932.1"/>
    <property type="molecule type" value="Genomic_DNA"/>
</dbReference>
<comment type="subunit">
    <text evidence="9">Homohexamer.</text>
</comment>
<dbReference type="PANTHER" id="PTHR21342">
    <property type="entry name" value="PHOSPHOPANTETHEINE ADENYLYLTRANSFERASE"/>
    <property type="match status" value="1"/>
</dbReference>
<dbReference type="InterPro" id="IPR001980">
    <property type="entry name" value="PPAT"/>
</dbReference>
<dbReference type="HAMAP" id="MF_00151">
    <property type="entry name" value="PPAT_bact"/>
    <property type="match status" value="1"/>
</dbReference>
<dbReference type="SUPFAM" id="SSF52374">
    <property type="entry name" value="Nucleotidylyl transferase"/>
    <property type="match status" value="1"/>
</dbReference>
<comment type="subcellular location">
    <subcellularLocation>
        <location evidence="9">Cytoplasm</location>
    </subcellularLocation>
</comment>
<feature type="binding site" evidence="9">
    <location>
        <begin position="122"/>
        <end position="128"/>
    </location>
    <ligand>
        <name>ATP</name>
        <dbReference type="ChEBI" id="CHEBI:30616"/>
    </ligand>
</feature>
<dbReference type="NCBIfam" id="TIGR01510">
    <property type="entry name" value="coaD_prev_kdtB"/>
    <property type="match status" value="1"/>
</dbReference>
<protein>
    <recommendedName>
        <fullName evidence="9">Phosphopantetheine adenylyltransferase</fullName>
        <ecNumber evidence="9">2.7.7.3</ecNumber>
    </recommendedName>
    <alternativeName>
        <fullName evidence="9">Dephospho-CoA pyrophosphorylase</fullName>
    </alternativeName>
    <alternativeName>
        <fullName evidence="9">Pantetheine-phosphate adenylyltransferase</fullName>
        <shortName evidence="9">PPAT</shortName>
    </alternativeName>
</protein>
<evidence type="ECO:0000256" key="3">
    <source>
        <dbReference type="ARBA" id="ARBA00022695"/>
    </source>
</evidence>